<sequence>MIRSTLTAAATAAALFAVGQTPADAGDRPRVSMQLSVGNGYGSTYGGGYGGGRSSGYQNFSRFDSYGGGLSGNRFGSGLNRGRGLGSDYGYSSRYGNTYGHSGYGSRVRTFGGGHGAGHYDYHAPTVVPHGNHLDVTPGHYDFHRSHR</sequence>
<feature type="chain" id="PRO_5046168244" evidence="1">
    <location>
        <begin position="26"/>
        <end position="148"/>
    </location>
</feature>
<gene>
    <name evidence="2" type="ORF">LzC2_17370</name>
</gene>
<dbReference type="Proteomes" id="UP000609651">
    <property type="component" value="Unassembled WGS sequence"/>
</dbReference>
<evidence type="ECO:0000313" key="3">
    <source>
        <dbReference type="Proteomes" id="UP000609651"/>
    </source>
</evidence>
<proteinExistence type="predicted"/>
<keyword evidence="3" id="KW-1185">Reference proteome</keyword>
<accession>A0ABX1VC83</accession>
<feature type="signal peptide" evidence="1">
    <location>
        <begin position="1"/>
        <end position="25"/>
    </location>
</feature>
<keyword evidence="1" id="KW-0732">Signal</keyword>
<comment type="caution">
    <text evidence="2">The sequence shown here is derived from an EMBL/GenBank/DDBJ whole genome shotgun (WGS) entry which is preliminary data.</text>
</comment>
<protein>
    <submittedName>
        <fullName evidence="2">Uncharacterized protein</fullName>
    </submittedName>
</protein>
<dbReference type="EMBL" id="WTPX01000045">
    <property type="protein sequence ID" value="NNJ25664.1"/>
    <property type="molecule type" value="Genomic_DNA"/>
</dbReference>
<organism evidence="2 3">
    <name type="scientific">Alienimonas chondri</name>
    <dbReference type="NCBI Taxonomy" id="2681879"/>
    <lineage>
        <taxon>Bacteria</taxon>
        <taxon>Pseudomonadati</taxon>
        <taxon>Planctomycetota</taxon>
        <taxon>Planctomycetia</taxon>
        <taxon>Planctomycetales</taxon>
        <taxon>Planctomycetaceae</taxon>
        <taxon>Alienimonas</taxon>
    </lineage>
</organism>
<name>A0ABX1VC83_9PLAN</name>
<reference evidence="2 3" key="1">
    <citation type="journal article" date="2020" name="Syst. Appl. Microbiol.">
        <title>Alienimonas chondri sp. nov., a novel planctomycete isolated from the biofilm of the red alga Chondrus crispus.</title>
        <authorList>
            <person name="Vitorino I."/>
            <person name="Albuquerque L."/>
            <person name="Wiegand S."/>
            <person name="Kallscheuer N."/>
            <person name="da Costa M.S."/>
            <person name="Lobo-da-Cunha A."/>
            <person name="Jogler C."/>
            <person name="Lage O.M."/>
        </authorList>
    </citation>
    <scope>NUCLEOTIDE SEQUENCE [LARGE SCALE GENOMIC DNA]</scope>
    <source>
        <strain evidence="2 3">LzC2</strain>
    </source>
</reference>
<dbReference type="RefSeq" id="WP_171185914.1">
    <property type="nucleotide sequence ID" value="NZ_WTPX01000045.1"/>
</dbReference>
<evidence type="ECO:0000256" key="1">
    <source>
        <dbReference type="SAM" id="SignalP"/>
    </source>
</evidence>
<evidence type="ECO:0000313" key="2">
    <source>
        <dbReference type="EMBL" id="NNJ25664.1"/>
    </source>
</evidence>